<dbReference type="HOGENOM" id="CLU_196483_0_0_2"/>
<dbReference type="STRING" id="671065.MetMK1DRAFT_00029030"/>
<evidence type="ECO:0000313" key="2">
    <source>
        <dbReference type="Proteomes" id="UP000003980"/>
    </source>
</evidence>
<reference evidence="1 2" key="1">
    <citation type="submission" date="2012-01" db="EMBL/GenBank/DDBJ databases">
        <title>Improved High-Quality Draft sequence of Metallosphaera yellowstonensis MK1.</title>
        <authorList>
            <consortium name="US DOE Joint Genome Institute"/>
            <person name="Lucas S."/>
            <person name="Han J."/>
            <person name="Cheng J.-F."/>
            <person name="Goodwin L."/>
            <person name="Pitluck S."/>
            <person name="Peters L."/>
            <person name="Teshima H."/>
            <person name="Detter J.C."/>
            <person name="Han C."/>
            <person name="Tapia R."/>
            <person name="Land M."/>
            <person name="Hauser L."/>
            <person name="Kyrpides N."/>
            <person name="Kozubal M."/>
            <person name="Macur R.E."/>
            <person name="Jay Z."/>
            <person name="Inskeep W."/>
            <person name="Woyke T."/>
        </authorList>
    </citation>
    <scope>NUCLEOTIDE SEQUENCE [LARGE SCALE GENOMIC DNA]</scope>
    <source>
        <strain evidence="1 2">MK1</strain>
    </source>
</reference>
<dbReference type="Proteomes" id="UP000003980">
    <property type="component" value="Unassembled WGS sequence"/>
</dbReference>
<dbReference type="OrthoDB" id="43292at2157"/>
<keyword evidence="2" id="KW-1185">Reference proteome</keyword>
<evidence type="ECO:0000313" key="1">
    <source>
        <dbReference type="EMBL" id="EHP68469.1"/>
    </source>
</evidence>
<organism evidence="1 2">
    <name type="scientific">Metallosphaera yellowstonensis MK1</name>
    <dbReference type="NCBI Taxonomy" id="671065"/>
    <lineage>
        <taxon>Archaea</taxon>
        <taxon>Thermoproteota</taxon>
        <taxon>Thermoprotei</taxon>
        <taxon>Sulfolobales</taxon>
        <taxon>Sulfolobaceae</taxon>
        <taxon>Metallosphaera</taxon>
    </lineage>
</organism>
<name>H2C8J3_9CREN</name>
<dbReference type="eggNOG" id="arCOG04135">
    <property type="taxonomic scope" value="Archaea"/>
</dbReference>
<protein>
    <submittedName>
        <fullName evidence="1">Uncharacterized protein</fullName>
    </submittedName>
</protein>
<dbReference type="EMBL" id="JH597770">
    <property type="protein sequence ID" value="EHP68469.1"/>
    <property type="molecule type" value="Genomic_DNA"/>
</dbReference>
<gene>
    <name evidence="1" type="ORF">MetMK1DRAFT_00029030</name>
</gene>
<accession>H2C8J3</accession>
<dbReference type="AlphaFoldDB" id="H2C8J3"/>
<sequence>MQETHECLTCGRPFPRGQGVTFSVSGKNLEFHSKSCAYSFMRELLYSLKEDCLTLPLREVLAKYEEKLEQSKKKAEKKI</sequence>
<proteinExistence type="predicted"/>